<evidence type="ECO:0000313" key="3">
    <source>
        <dbReference type="Proteomes" id="UP000298663"/>
    </source>
</evidence>
<sequence length="129" mass="14888">MELTAAALRLVDYCVDKNIFVELLTPAEMRIFNEFFTGRQNVDEPVLVIFDKVFEKILTSEVLTRNEEIQKDLFLLNKDKADSKNHMLDALIARKSPVRVPTPAQPRSPQTVRTNLQEDKDDPDEQTQK</sequence>
<feature type="compositionally biased region" description="Polar residues" evidence="1">
    <location>
        <begin position="105"/>
        <end position="115"/>
    </location>
</feature>
<evidence type="ECO:0000256" key="1">
    <source>
        <dbReference type="SAM" id="MobiDB-lite"/>
    </source>
</evidence>
<accession>A0A4U5LUM3</accession>
<gene>
    <name evidence="2" type="ORF">L596_029428</name>
</gene>
<name>A0A4U5LUM3_STECR</name>
<dbReference type="Proteomes" id="UP000298663">
    <property type="component" value="Unassembled WGS sequence"/>
</dbReference>
<feature type="region of interest" description="Disordered" evidence="1">
    <location>
        <begin position="94"/>
        <end position="129"/>
    </location>
</feature>
<keyword evidence="3" id="KW-1185">Reference proteome</keyword>
<reference evidence="2 3" key="2">
    <citation type="journal article" date="2019" name="G3 (Bethesda)">
        <title>Hybrid Assembly of the Genome of the Entomopathogenic Nematode Steinernema carpocapsae Identifies the X-Chromosome.</title>
        <authorList>
            <person name="Serra L."/>
            <person name="Macchietto M."/>
            <person name="Macias-Munoz A."/>
            <person name="McGill C.J."/>
            <person name="Rodriguez I.M."/>
            <person name="Rodriguez B."/>
            <person name="Murad R."/>
            <person name="Mortazavi A."/>
        </authorList>
    </citation>
    <scope>NUCLEOTIDE SEQUENCE [LARGE SCALE GENOMIC DNA]</scope>
    <source>
        <strain evidence="2 3">ALL</strain>
    </source>
</reference>
<reference evidence="2 3" key="1">
    <citation type="journal article" date="2015" name="Genome Biol.">
        <title>Comparative genomics of Steinernema reveals deeply conserved gene regulatory networks.</title>
        <authorList>
            <person name="Dillman A.R."/>
            <person name="Macchietto M."/>
            <person name="Porter C.F."/>
            <person name="Rogers A."/>
            <person name="Williams B."/>
            <person name="Antoshechkin I."/>
            <person name="Lee M.M."/>
            <person name="Goodwin Z."/>
            <person name="Lu X."/>
            <person name="Lewis E.E."/>
            <person name="Goodrich-Blair H."/>
            <person name="Stock S.P."/>
            <person name="Adams B.J."/>
            <person name="Sternberg P.W."/>
            <person name="Mortazavi A."/>
        </authorList>
    </citation>
    <scope>NUCLEOTIDE SEQUENCE [LARGE SCALE GENOMIC DNA]</scope>
    <source>
        <strain evidence="2 3">ALL</strain>
    </source>
</reference>
<feature type="compositionally biased region" description="Acidic residues" evidence="1">
    <location>
        <begin position="119"/>
        <end position="129"/>
    </location>
</feature>
<organism evidence="2 3">
    <name type="scientific">Steinernema carpocapsae</name>
    <name type="common">Entomopathogenic nematode</name>
    <dbReference type="NCBI Taxonomy" id="34508"/>
    <lineage>
        <taxon>Eukaryota</taxon>
        <taxon>Metazoa</taxon>
        <taxon>Ecdysozoa</taxon>
        <taxon>Nematoda</taxon>
        <taxon>Chromadorea</taxon>
        <taxon>Rhabditida</taxon>
        <taxon>Tylenchina</taxon>
        <taxon>Panagrolaimomorpha</taxon>
        <taxon>Strongyloidoidea</taxon>
        <taxon>Steinernematidae</taxon>
        <taxon>Steinernema</taxon>
    </lineage>
</organism>
<protein>
    <submittedName>
        <fullName evidence="2">Uncharacterized protein</fullName>
    </submittedName>
</protein>
<dbReference type="AlphaFoldDB" id="A0A4U5LUM3"/>
<evidence type="ECO:0000313" key="2">
    <source>
        <dbReference type="EMBL" id="TKR59811.1"/>
    </source>
</evidence>
<proteinExistence type="predicted"/>
<comment type="caution">
    <text evidence="2">The sequence shown here is derived from an EMBL/GenBank/DDBJ whole genome shotgun (WGS) entry which is preliminary data.</text>
</comment>
<dbReference type="EMBL" id="AZBU02000012">
    <property type="protein sequence ID" value="TKR59811.1"/>
    <property type="molecule type" value="Genomic_DNA"/>
</dbReference>